<dbReference type="InterPro" id="IPR051923">
    <property type="entry name" value="Glycosyl_Hydrolase_39"/>
</dbReference>
<sequence>MDSAKNGRLPRRTLWRATAAAAAVLSVVVVGLVGAPPTRGRAAAATTVQGESPVRTNIPVAEDGRASGGAYLKLDTTRRPPSGGWYATYRVNAPADGAYRMEVAATSPVEQWGQQAWGSYFDLSVNGAPFAQAAWSQPRWTGSPHAWGDLYRLRLDDVELKRGANTVTFRVDGAVAAAPAVRYRLLLDAFTLARTDLALREVGSATPGNIGVYRDGERADLLLRLNARTPTAWPVRYEIHDYFGRRVGAGTATIPAGAASATVPLPGLPAGNFRVSASRPGSSGGAVVGHLARLPGRRPVTGEANRFGVNVWAAGVVPPSRLDPVLAAMREMGAGHARDGDDWPTAEPSRGRYVSTPYDALVRAYHAHGLTSMDTITEPPGWAVPPTSAPLPADLRDAYAFARQRAGKTGAARSDAIHLSNEPESDDTASTGDQQAAYVKAAALGAADRRGPRQATVLPTYYVPGYFQDLVLQNQVAGYADYWAWQAYPNGYPDPVNPRLPAEDLRKHRELKRLHGARTPLWAAEAGAYIRSSPDGLSRESQVTQARYLVRSTVEGFAGGVARSYWFSGTPIGYLSAGGGEEAVYFGLLSPTFQPWPAYSAHAAMASILGEADHVGPARGLPDGVTGQVFAAHGKTVTVVWADKPTRVDVPTPGRRVEILDIMGARQGVATPARNGTVRVAASPDPVYLASDAAAPKTAPAAAPVRRAKPSRAEHIVLAQRFAPRNAAPNKNGDGTEGPPHGYRLDPATSMNLDVYNFSDTAQTVTVTARAYGGWSVRPSTGSAATVRVPAHGRVSVPHTVTAPAAVRRGVDYPLVFDATTDGRPVTPSVGRVQRPAAKPGTPVPLAPSITDLSPRGGTTVAGPRVSLSARVTDALSGVDARRLTLQVDGRDVPARFDPSTGRLTASARLAPGRHEVWVRAYNRAHAPSQASAAFTVAGLRRTGS</sequence>
<feature type="region of interest" description="Disordered" evidence="1">
    <location>
        <begin position="826"/>
        <end position="859"/>
    </location>
</feature>
<name>A0A7K1KU66_9ACTN</name>
<gene>
    <name evidence="2" type="ORF">GNZ18_03830</name>
</gene>
<dbReference type="Gene3D" id="3.20.20.80">
    <property type="entry name" value="Glycosidases"/>
    <property type="match status" value="1"/>
</dbReference>
<keyword evidence="3" id="KW-1185">Reference proteome</keyword>
<dbReference type="PANTHER" id="PTHR12631:SF10">
    <property type="entry name" value="BETA-XYLOSIDASE-LIKE PROTEIN-RELATED"/>
    <property type="match status" value="1"/>
</dbReference>
<dbReference type="Gene3D" id="2.60.40.10">
    <property type="entry name" value="Immunoglobulins"/>
    <property type="match status" value="1"/>
</dbReference>
<dbReference type="AlphaFoldDB" id="A0A7K1KU66"/>
<evidence type="ECO:0000256" key="1">
    <source>
        <dbReference type="SAM" id="MobiDB-lite"/>
    </source>
</evidence>
<dbReference type="InterPro" id="IPR017853">
    <property type="entry name" value="GH"/>
</dbReference>
<dbReference type="RefSeq" id="WP_156214618.1">
    <property type="nucleotide sequence ID" value="NZ_WOFH01000001.1"/>
</dbReference>
<evidence type="ECO:0000313" key="2">
    <source>
        <dbReference type="EMBL" id="MUN35728.1"/>
    </source>
</evidence>
<reference evidence="2 3" key="1">
    <citation type="submission" date="2019-11" db="EMBL/GenBank/DDBJ databases">
        <authorList>
            <person name="Cao P."/>
        </authorList>
    </citation>
    <scope>NUCLEOTIDE SEQUENCE [LARGE SCALE GENOMIC DNA]</scope>
    <source>
        <strain evidence="2 3">NEAU-AAG5</strain>
    </source>
</reference>
<dbReference type="GO" id="GO:0004553">
    <property type="term" value="F:hydrolase activity, hydrolyzing O-glycosyl compounds"/>
    <property type="evidence" value="ECO:0007669"/>
    <property type="project" value="TreeGrafter"/>
</dbReference>
<dbReference type="GO" id="GO:0005975">
    <property type="term" value="P:carbohydrate metabolic process"/>
    <property type="evidence" value="ECO:0007669"/>
    <property type="project" value="UniProtKB-ARBA"/>
</dbReference>
<organism evidence="2 3">
    <name type="scientific">Actinomadura litoris</name>
    <dbReference type="NCBI Taxonomy" id="2678616"/>
    <lineage>
        <taxon>Bacteria</taxon>
        <taxon>Bacillati</taxon>
        <taxon>Actinomycetota</taxon>
        <taxon>Actinomycetes</taxon>
        <taxon>Streptosporangiales</taxon>
        <taxon>Thermomonosporaceae</taxon>
        <taxon>Actinomadura</taxon>
    </lineage>
</organism>
<dbReference type="Proteomes" id="UP000432015">
    <property type="component" value="Unassembled WGS sequence"/>
</dbReference>
<dbReference type="EMBL" id="WOFH01000001">
    <property type="protein sequence ID" value="MUN35728.1"/>
    <property type="molecule type" value="Genomic_DNA"/>
</dbReference>
<evidence type="ECO:0000313" key="3">
    <source>
        <dbReference type="Proteomes" id="UP000432015"/>
    </source>
</evidence>
<dbReference type="PANTHER" id="PTHR12631">
    <property type="entry name" value="ALPHA-L-IDURONIDASE"/>
    <property type="match status" value="1"/>
</dbReference>
<dbReference type="Gene3D" id="2.60.120.260">
    <property type="entry name" value="Galactose-binding domain-like"/>
    <property type="match status" value="1"/>
</dbReference>
<dbReference type="InterPro" id="IPR006311">
    <property type="entry name" value="TAT_signal"/>
</dbReference>
<comment type="caution">
    <text evidence="2">The sequence shown here is derived from an EMBL/GenBank/DDBJ whole genome shotgun (WGS) entry which is preliminary data.</text>
</comment>
<dbReference type="PROSITE" id="PS51318">
    <property type="entry name" value="TAT"/>
    <property type="match status" value="1"/>
</dbReference>
<dbReference type="SUPFAM" id="SSF51445">
    <property type="entry name" value="(Trans)glycosidases"/>
    <property type="match status" value="1"/>
</dbReference>
<dbReference type="CDD" id="cd02795">
    <property type="entry name" value="CBM6-CBM35-CBM36_like"/>
    <property type="match status" value="1"/>
</dbReference>
<protein>
    <submittedName>
        <fullName evidence="2">Uncharacterized protein</fullName>
    </submittedName>
</protein>
<dbReference type="InterPro" id="IPR013783">
    <property type="entry name" value="Ig-like_fold"/>
</dbReference>
<feature type="region of interest" description="Disordered" evidence="1">
    <location>
        <begin position="411"/>
        <end position="432"/>
    </location>
</feature>
<accession>A0A7K1KU66</accession>
<proteinExistence type="predicted"/>